<keyword evidence="2" id="KW-1185">Reference proteome</keyword>
<accession>A0A067M7V6</accession>
<reference evidence="2" key="1">
    <citation type="journal article" date="2014" name="Proc. Natl. Acad. Sci. U.S.A.">
        <title>Extensive sampling of basidiomycete genomes demonstrates inadequacy of the white-rot/brown-rot paradigm for wood decay fungi.</title>
        <authorList>
            <person name="Riley R."/>
            <person name="Salamov A.A."/>
            <person name="Brown D.W."/>
            <person name="Nagy L.G."/>
            <person name="Floudas D."/>
            <person name="Held B.W."/>
            <person name="Levasseur A."/>
            <person name="Lombard V."/>
            <person name="Morin E."/>
            <person name="Otillar R."/>
            <person name="Lindquist E.A."/>
            <person name="Sun H."/>
            <person name="LaButti K.M."/>
            <person name="Schmutz J."/>
            <person name="Jabbour D."/>
            <person name="Luo H."/>
            <person name="Baker S.E."/>
            <person name="Pisabarro A.G."/>
            <person name="Walton J.D."/>
            <person name="Blanchette R.A."/>
            <person name="Henrissat B."/>
            <person name="Martin F."/>
            <person name="Cullen D."/>
            <person name="Hibbett D.S."/>
            <person name="Grigoriev I.V."/>
        </authorList>
    </citation>
    <scope>NUCLEOTIDE SEQUENCE [LARGE SCALE GENOMIC DNA]</scope>
    <source>
        <strain evidence="2">FD-172 SS1</strain>
    </source>
</reference>
<dbReference type="HOGENOM" id="CLU_2108650_0_0_1"/>
<dbReference type="InParanoid" id="A0A067M7V6"/>
<dbReference type="AlphaFoldDB" id="A0A067M7V6"/>
<name>A0A067M7V6_BOTB1</name>
<sequence length="115" mass="12585">MIDKHLMNETVDPSAWKMPKLESISFLGPLEDAPDGEKKIHLSAQFTVTATVSDSSDSVHASVATGNVYLIETNAKDHKFTFLARLPGKDTITLTFSHPRTLAVVTHKLHVTVMG</sequence>
<protein>
    <submittedName>
        <fullName evidence="1">Uncharacterized protein</fullName>
    </submittedName>
</protein>
<evidence type="ECO:0000313" key="1">
    <source>
        <dbReference type="EMBL" id="KDQ11659.1"/>
    </source>
</evidence>
<dbReference type="Proteomes" id="UP000027195">
    <property type="component" value="Unassembled WGS sequence"/>
</dbReference>
<evidence type="ECO:0000313" key="2">
    <source>
        <dbReference type="Proteomes" id="UP000027195"/>
    </source>
</evidence>
<organism evidence="1 2">
    <name type="scientific">Botryobasidium botryosum (strain FD-172 SS1)</name>
    <dbReference type="NCBI Taxonomy" id="930990"/>
    <lineage>
        <taxon>Eukaryota</taxon>
        <taxon>Fungi</taxon>
        <taxon>Dikarya</taxon>
        <taxon>Basidiomycota</taxon>
        <taxon>Agaricomycotina</taxon>
        <taxon>Agaricomycetes</taxon>
        <taxon>Cantharellales</taxon>
        <taxon>Botryobasidiaceae</taxon>
        <taxon>Botryobasidium</taxon>
    </lineage>
</organism>
<proteinExistence type="predicted"/>
<gene>
    <name evidence="1" type="ORF">BOTBODRAFT_35102</name>
</gene>
<dbReference type="EMBL" id="KL198056">
    <property type="protein sequence ID" value="KDQ11659.1"/>
    <property type="molecule type" value="Genomic_DNA"/>
</dbReference>